<dbReference type="Proteomes" id="UP000037510">
    <property type="component" value="Unassembled WGS sequence"/>
</dbReference>
<protein>
    <submittedName>
        <fullName evidence="2">Putative phosphatidic acid phosphatase type 2 domain containing 1B</fullName>
    </submittedName>
</protein>
<evidence type="ECO:0000313" key="2">
    <source>
        <dbReference type="EMBL" id="KOB64336.1"/>
    </source>
</evidence>
<feature type="compositionally biased region" description="Basic and acidic residues" evidence="1">
    <location>
        <begin position="97"/>
        <end position="116"/>
    </location>
</feature>
<sequence>MFLTPDAMIPVSFCSLGVGAAWLCGRLRVVSRRRGHGLRVVTALAPLVGAGCYYNPLSSDLAGTPYVVSQHASYCSGKPDISPVREREETTPLLNGAKKDDNGKPDIGPVREREETTPLLNGAKKDDKWI</sequence>
<reference evidence="2 3" key="1">
    <citation type="journal article" date="2015" name="Genome Biol. Evol.">
        <title>The genome of winter moth (Operophtera brumata) provides a genomic perspective on sexual dimorphism and phenology.</title>
        <authorList>
            <person name="Derks M.F."/>
            <person name="Smit S."/>
            <person name="Salis L."/>
            <person name="Schijlen E."/>
            <person name="Bossers A."/>
            <person name="Mateman C."/>
            <person name="Pijl A.S."/>
            <person name="de Ridder D."/>
            <person name="Groenen M.A."/>
            <person name="Visser M.E."/>
            <person name="Megens H.J."/>
        </authorList>
    </citation>
    <scope>NUCLEOTIDE SEQUENCE [LARGE SCALE GENOMIC DNA]</scope>
    <source>
        <strain evidence="2">WM2013NL</strain>
        <tissue evidence="2">Head and thorax</tissue>
    </source>
</reference>
<comment type="caution">
    <text evidence="2">The sequence shown here is derived from an EMBL/GenBank/DDBJ whole genome shotgun (WGS) entry which is preliminary data.</text>
</comment>
<evidence type="ECO:0000256" key="1">
    <source>
        <dbReference type="SAM" id="MobiDB-lite"/>
    </source>
</evidence>
<proteinExistence type="predicted"/>
<dbReference type="EMBL" id="JTDY01008895">
    <property type="protein sequence ID" value="KOB64336.1"/>
    <property type="molecule type" value="Genomic_DNA"/>
</dbReference>
<accession>A0A0L7KMM6</accession>
<dbReference type="AlphaFoldDB" id="A0A0L7KMM6"/>
<feature type="region of interest" description="Disordered" evidence="1">
    <location>
        <begin position="76"/>
        <end position="130"/>
    </location>
</feature>
<keyword evidence="3" id="KW-1185">Reference proteome</keyword>
<gene>
    <name evidence="2" type="ORF">OBRU01_23140</name>
</gene>
<organism evidence="2 3">
    <name type="scientific">Operophtera brumata</name>
    <name type="common">Winter moth</name>
    <name type="synonym">Phalaena brumata</name>
    <dbReference type="NCBI Taxonomy" id="104452"/>
    <lineage>
        <taxon>Eukaryota</taxon>
        <taxon>Metazoa</taxon>
        <taxon>Ecdysozoa</taxon>
        <taxon>Arthropoda</taxon>
        <taxon>Hexapoda</taxon>
        <taxon>Insecta</taxon>
        <taxon>Pterygota</taxon>
        <taxon>Neoptera</taxon>
        <taxon>Endopterygota</taxon>
        <taxon>Lepidoptera</taxon>
        <taxon>Glossata</taxon>
        <taxon>Ditrysia</taxon>
        <taxon>Geometroidea</taxon>
        <taxon>Geometridae</taxon>
        <taxon>Larentiinae</taxon>
        <taxon>Operophtera</taxon>
    </lineage>
</organism>
<evidence type="ECO:0000313" key="3">
    <source>
        <dbReference type="Proteomes" id="UP000037510"/>
    </source>
</evidence>
<name>A0A0L7KMM6_OPEBR</name>